<dbReference type="Proteomes" id="UP001595805">
    <property type="component" value="Unassembled WGS sequence"/>
</dbReference>
<evidence type="ECO:0000313" key="2">
    <source>
        <dbReference type="EMBL" id="MFC3881878.1"/>
    </source>
</evidence>
<feature type="transmembrane region" description="Helical" evidence="1">
    <location>
        <begin position="66"/>
        <end position="88"/>
    </location>
</feature>
<dbReference type="RefSeq" id="WP_377907228.1">
    <property type="nucleotide sequence ID" value="NZ_JBHRZS010000007.1"/>
</dbReference>
<keyword evidence="1" id="KW-0472">Membrane</keyword>
<feature type="transmembrane region" description="Helical" evidence="1">
    <location>
        <begin position="108"/>
        <end position="129"/>
    </location>
</feature>
<sequence>MTNPQQELAEIKSMMQRSSKFLSLSGSSGIWIGLLACIATALAYYWIYYPNAPWETVTMEQLHPSIVLHMILLAFAVAIISLFFAYRLTKKRSKVSSENLWSPSSRRFLSALFFPMAIGGFMCLGRLWTQDYESLASLMLIFYGLGLVNASYFTLGEIKYLGFAQIILGLLAMIFPSFGLILWALGFGICHIFYGGLIHYKYDR</sequence>
<reference evidence="3" key="1">
    <citation type="journal article" date="2019" name="Int. J. Syst. Evol. Microbiol.">
        <title>The Global Catalogue of Microorganisms (GCM) 10K type strain sequencing project: providing services to taxonomists for standard genome sequencing and annotation.</title>
        <authorList>
            <consortium name="The Broad Institute Genomics Platform"/>
            <consortium name="The Broad Institute Genome Sequencing Center for Infectious Disease"/>
            <person name="Wu L."/>
            <person name="Ma J."/>
        </authorList>
    </citation>
    <scope>NUCLEOTIDE SEQUENCE [LARGE SCALE GENOMIC DNA]</scope>
    <source>
        <strain evidence="3">CCUG 60523</strain>
    </source>
</reference>
<organism evidence="2 3">
    <name type="scientific">Algoriphagus namhaensis</name>
    <dbReference type="NCBI Taxonomy" id="915353"/>
    <lineage>
        <taxon>Bacteria</taxon>
        <taxon>Pseudomonadati</taxon>
        <taxon>Bacteroidota</taxon>
        <taxon>Cytophagia</taxon>
        <taxon>Cytophagales</taxon>
        <taxon>Cyclobacteriaceae</taxon>
        <taxon>Algoriphagus</taxon>
    </lineage>
</organism>
<gene>
    <name evidence="2" type="ORF">ACFOSV_16905</name>
</gene>
<keyword evidence="1" id="KW-1133">Transmembrane helix</keyword>
<feature type="transmembrane region" description="Helical" evidence="1">
    <location>
        <begin position="167"/>
        <end position="194"/>
    </location>
</feature>
<feature type="transmembrane region" description="Helical" evidence="1">
    <location>
        <begin position="21"/>
        <end position="46"/>
    </location>
</feature>
<keyword evidence="3" id="KW-1185">Reference proteome</keyword>
<dbReference type="EMBL" id="JBHRZS010000007">
    <property type="protein sequence ID" value="MFC3881878.1"/>
    <property type="molecule type" value="Genomic_DNA"/>
</dbReference>
<name>A0ABV8AV94_9BACT</name>
<comment type="caution">
    <text evidence="2">The sequence shown here is derived from an EMBL/GenBank/DDBJ whole genome shotgun (WGS) entry which is preliminary data.</text>
</comment>
<keyword evidence="1" id="KW-0812">Transmembrane</keyword>
<accession>A0ABV8AV94</accession>
<feature type="transmembrane region" description="Helical" evidence="1">
    <location>
        <begin position="135"/>
        <end position="155"/>
    </location>
</feature>
<protein>
    <submittedName>
        <fullName evidence="2">Uncharacterized protein</fullName>
    </submittedName>
</protein>
<evidence type="ECO:0000256" key="1">
    <source>
        <dbReference type="SAM" id="Phobius"/>
    </source>
</evidence>
<evidence type="ECO:0000313" key="3">
    <source>
        <dbReference type="Proteomes" id="UP001595805"/>
    </source>
</evidence>
<proteinExistence type="predicted"/>